<name>A0AAV3P2J5_LITER</name>
<dbReference type="PANTHER" id="PTHR47605">
    <property type="entry name" value="TRANSCRIPTIONAL ELONGATION REGULATOR MINIYO"/>
    <property type="match status" value="1"/>
</dbReference>
<dbReference type="EMBL" id="BAABME010000756">
    <property type="protein sequence ID" value="GAA0145256.1"/>
    <property type="molecule type" value="Genomic_DNA"/>
</dbReference>
<dbReference type="InterPro" id="IPR055326">
    <property type="entry name" value="MINIYO"/>
</dbReference>
<gene>
    <name evidence="1" type="ORF">LIER_05495</name>
</gene>
<reference evidence="1 2" key="1">
    <citation type="submission" date="2024-01" db="EMBL/GenBank/DDBJ databases">
        <title>The complete chloroplast genome sequence of Lithospermum erythrorhizon: insights into the phylogenetic relationship among Boraginaceae species and the maternal lineages of purple gromwells.</title>
        <authorList>
            <person name="Okada T."/>
            <person name="Watanabe K."/>
        </authorList>
    </citation>
    <scope>NUCLEOTIDE SEQUENCE [LARGE SCALE GENOMIC DNA]</scope>
</reference>
<comment type="caution">
    <text evidence="1">The sequence shown here is derived from an EMBL/GenBank/DDBJ whole genome shotgun (WGS) entry which is preliminary data.</text>
</comment>
<organism evidence="1 2">
    <name type="scientific">Lithospermum erythrorhizon</name>
    <name type="common">Purple gromwell</name>
    <name type="synonym">Lithospermum officinale var. erythrorhizon</name>
    <dbReference type="NCBI Taxonomy" id="34254"/>
    <lineage>
        <taxon>Eukaryota</taxon>
        <taxon>Viridiplantae</taxon>
        <taxon>Streptophyta</taxon>
        <taxon>Embryophyta</taxon>
        <taxon>Tracheophyta</taxon>
        <taxon>Spermatophyta</taxon>
        <taxon>Magnoliopsida</taxon>
        <taxon>eudicotyledons</taxon>
        <taxon>Gunneridae</taxon>
        <taxon>Pentapetalae</taxon>
        <taxon>asterids</taxon>
        <taxon>lamiids</taxon>
        <taxon>Boraginales</taxon>
        <taxon>Boraginaceae</taxon>
        <taxon>Boraginoideae</taxon>
        <taxon>Lithospermeae</taxon>
        <taxon>Lithospermum</taxon>
    </lineage>
</organism>
<evidence type="ECO:0000313" key="1">
    <source>
        <dbReference type="EMBL" id="GAA0145256.1"/>
    </source>
</evidence>
<evidence type="ECO:0000313" key="2">
    <source>
        <dbReference type="Proteomes" id="UP001454036"/>
    </source>
</evidence>
<accession>A0AAV3P2J5</accession>
<dbReference type="AlphaFoldDB" id="A0AAV3P2J5"/>
<dbReference type="Proteomes" id="UP001454036">
    <property type="component" value="Unassembled WGS sequence"/>
</dbReference>
<sequence length="278" mass="31210">MASVCCLHSMVKVAHSVDKFIQLANEVFCKVTSQSHPLSEDDKIVANGILRSAQVELKYLLTTFMKLLNFEWQYMQSVATFGRGRPTPGVGVGWGASGGGFFSMTILLAQLDARLLGHLLWISETVFPIESLTIKEMGLLEMINSAVGACLVGGPRERLDIEKLFDFLFRGPMLSYLGNLSSQLFHRKALTPLGWKYGEDEYQQFGSVLSSHFRKRWLCERNKIKSAKSPQPSQHVSKKGGTFLDTIHEEVEISHISGQEEMSLVQEWAHQRLPLPTH</sequence>
<proteinExistence type="predicted"/>
<dbReference type="PANTHER" id="PTHR47605:SF2">
    <property type="entry name" value="TRANSCRIPTIONAL ELONGATION REGULATOR MINIYO"/>
    <property type="match status" value="1"/>
</dbReference>
<keyword evidence="2" id="KW-1185">Reference proteome</keyword>
<protein>
    <submittedName>
        <fullName evidence="1">Uncharacterized protein</fullName>
    </submittedName>
</protein>